<feature type="compositionally biased region" description="Basic and acidic residues" evidence="1">
    <location>
        <begin position="3317"/>
        <end position="3330"/>
    </location>
</feature>
<organism evidence="2 3">
    <name type="scientific">Perilla frutescens var. hirtella</name>
    <name type="common">Perilla citriodora</name>
    <name type="synonym">Perilla setoyensis</name>
    <dbReference type="NCBI Taxonomy" id="608512"/>
    <lineage>
        <taxon>Eukaryota</taxon>
        <taxon>Viridiplantae</taxon>
        <taxon>Streptophyta</taxon>
        <taxon>Embryophyta</taxon>
        <taxon>Tracheophyta</taxon>
        <taxon>Spermatophyta</taxon>
        <taxon>Magnoliopsida</taxon>
        <taxon>eudicotyledons</taxon>
        <taxon>Gunneridae</taxon>
        <taxon>Pentapetalae</taxon>
        <taxon>asterids</taxon>
        <taxon>lamiids</taxon>
        <taxon>Lamiales</taxon>
        <taxon>Lamiaceae</taxon>
        <taxon>Nepetoideae</taxon>
        <taxon>Elsholtzieae</taxon>
        <taxon>Perilla</taxon>
    </lineage>
</organism>
<feature type="compositionally biased region" description="Acidic residues" evidence="1">
    <location>
        <begin position="1533"/>
        <end position="1549"/>
    </location>
</feature>
<feature type="region of interest" description="Disordered" evidence="1">
    <location>
        <begin position="1286"/>
        <end position="1379"/>
    </location>
</feature>
<dbReference type="EMBL" id="SDAM02000099">
    <property type="protein sequence ID" value="KAH6830511.1"/>
    <property type="molecule type" value="Genomic_DNA"/>
</dbReference>
<gene>
    <name evidence="2" type="ORF">C2S53_009528</name>
</gene>
<feature type="compositionally biased region" description="Polar residues" evidence="1">
    <location>
        <begin position="145"/>
        <end position="163"/>
    </location>
</feature>
<sequence>MATEADIPVPVCETRGEQVAHFVDNIIKISASKLPLEKQTQDDKYNELPAVEGENFLRPPSTGEVHGEVYNVSPDQTVKHGTKLSDQPVELAAEEETSVEEIQQNVEESNSTEIVTSDPDADDAKVVTQLSIDTSIDHHGRNESYTENIALNMEISQETSPPSEKTESHAPCISEVEELNVQVKTTDNKSADEEPTEEDISCNLTNEVSEEGESDQNTVTSEKKALANEKSAEDNSNTAAEEGSQENSTSTETITTLEASNSDKLQGKSDLNSSFSKEEDFGVPFENTLSESHGDVECQSKTFEDAATDHSGPKLTEKSESSLIPVEDSYIEHDEHLEVESERFPLTEVPAGETNDNIPAAADNVKDEDEDHKGAELSEKELSTTCNLVKEDRHIENPAESLLVAPENIEVSNLSPEKSIEGPPEEQSTNATLHGNTIEAEEATVDTVDRQKESLESFPPIVSSSPIEGSMNAVLQEVTSDHIDRNIDEVDNHKEVHKNLSIGEAHSEINNVSPDVSILTEKSDQTVKDSPDTLLISPKLDDQPVEFAPNEETCVEEIQQNAEESSSTEKDGDRGVVLQQFSRDSSVVTSEMKVGDTLDDLDMDDTGMVTQLSNDTGSDHRGTYEEILQETNLPCEEIESHVPCISEGGEQNVHVKTTDNNLGDAKTTEEDMCNLTSEVSKGESNQNEMASDQEVLANERNTEDSFNIVAEEVSQENDTSTETITSLETSNSEESKSDLNSSVSKEEETTVQKCDRSVTTSENSGILLENTLSDGHGDVAYRSETLQDAPTEHSDDPKLAEKSEESSLIQVDDSQIERDEQLEEESERLPLIEALTGDTHDNVPTAMDKDKEAELSENEHSTRCTSVQEDMQIENPGESLHESPENIEVSNLCQENNIKVPLEEESTSANLLGNTIEAEEATIDVVDRQKESLEIPPIVSSSPEEGSINEVLEEVMSNQTDEKTVDEVDKHKEVFENLSTTLSTEDADGNLLINLDSSENKNEEDLGKKSETTSLPLPLERDVSDESKFLHEARFEDGEPKETEFCDNEISAESRTENTEYSLHVTSEDKNAPDLGQETEKTSAIEEQNVSTHPQVIMDKRSDCGTVDAAEEKEETLEVQNLPTIDPNEKTEENSSIHDDGQKMENDEHLEKEIDQLSLIKDHTGNVNNDEVIVKDEVKTEDENSSGAELFEKEKNTESVSLPEEVQSEKPVEFLHAAPEDVKTSDFGQDTEATGMPEEQIPTENSQGMSTGDVIDAANTNEKTQELQNGSNEECNKDLLIEVDASETKHDTYLEEETERSSITEASKEGPNGEESTILLEPKTGNECLSKVELPDDEKITDSTTRKKENVQDAPEGHKTSTSGSDIETTGSLEEQSLAENSQEIISNKIIDATNDKELSLENVATEIPQEHIEENVVAQVDCSESGREELLEKDNQNPSLTEAPIEETNARESTYINELRNKDEDSIKPELETERNTESTLVEEEADVERPGESLQVKPEDIKQHDSSLDINNSIEGQIPTTDPQEISVDNTEGESVDAADTNEESLEDIAKNIPNCDKEDNIPTEEVGSQKPSIEASEGNPNDEQSTKIIEGGLIKEEGSIESLQLAAQDIDTPPLGQDRETSSLEEQSPITTPEGIMDDNKEDIANNATGSEDEPPKEKQNIANTTLYEDKEKNLQVQQDCSRLEQNEDVGNDSENTPCTEAPIVYNTESSPVKEEENAEKSIEVQILIAEPQETCDKTQEKNVDAANEKNDVVVNALNGDSEDNSPIEVDGSQKPSSEGVLTEKINDDEPTTTHEANFANENTVKDNLFEDEKKIGCDLAKEEVYIESLQVADEDIKDNSSSQDREASHLEEQAPTTDSHITTGDHKDAKTLDLNDQEEETLEDKNYATTLYEDTKEDSLNQVDGLLLEQKEHSEKDSESTSFTDAPKDDTTESTLVREVAQVEDPIDSLQVATEDITAFAPCQDTGKSSTVEQILDPEDISSNKITEKIIDATCEENKEAQDIVKSVPREDDSPDEKSVEATLIREDVSNDLPQVAIEDIKEPCLSEVGETISQEEQILTANPRGLLDDNRENKTIDPIVFQKEPPKDEEKSSNLTAEKIPCTEDLDVNEDIIGHIPEVSNYKQQESSINEVSEEHMMTSNKHVSESTSLESGVSEKNVDQVVGEANSFGDKTDSEEIEVLNDGSIVVPTIETLAETDPRGCTEAEVQVPNEENEAEITKQEAEVDQKNIKETLLDDASEDVSESKEVNAEEKIDSNGCEEISGSSNSVASEEVSTSNVALEEDSTSNSSQELRRETREEAKTEEAQKQESELQISELIHDSSVEKLERDAQSANDSSIIEEVQKLREVPLPAPEENIIKTTDCKESSIVEVATSNEYINHLEQDDTTKGFSYGKKPTEEEQEETAANDVLPVPPIETPGVEHSMTKRELTSSEEPCIGKTATEENVIKTTDCKESDVVEGATSNEYIDHLEQDDTTKSFSDGKNPTEEEQQETVANDVLPVSPTPPGVDHSTTERELTSSEEPCIGKTATGDDEEIKIEKDNNDEKEACEEKISDISSAAPDMIEARETDVSKLTNNFNNIVDTAEGMVINENTSAEGILVNKRSVTDFETKNDDEAPETKETTPPSAKGQDVGSASVEENSNYTGSLTEKKSDSNEAVFAPGENKSGYESNNPVLESIAQDQSCDIISETGKENLKAEAEIKSDKAVAEDIFEQETAHEKEIMKDDILSEKEQLPRSKAENEDIKDYDQGFCAEEVITDSHQEDEVKQEQQENSKDTVEFIKDGNEIETVTKVSEEVGDKAPEDLGEKRLTNEAIDRILNQEQQAKSIEETTTKIDTEKAQELDMASVQTDTQDSNEECVQIAVIPGKESEEHNEKDEICSSDEVQAKDEENVTLSEGKSGEEAKEADTWTKPNEDEDKEVYVEAKKIDFASQTKYISECVVSDSAQDIPDDNENSTTKNKFSEEDYPSKSTEFEVSPTSEDIALAEQASEATIVTTEVQEAKAGVDLGAGVPKATGLEDPVVEENDKYAAMADTSTTVEPPVVSTSKTIPECTVGTPLEAEDQQTRLHELPEELNIKDSEVKMAEKDDSVNLQSARDIGEDVQELSKEFCEVSNNENPVEGDLEEKIETSEGQETKSMQNAPVSETIKHETEEQKLGSDTEDVHEEHKLDSIPNQLESPYGTETEKIPESSILQSSAEDTAQHDKKEGSQQIDAPPFLPQAQCSDIKTDLLVHVAGSDSVDVTEPEASPLPLKDKHVVLEADDTRNLNPENLGGDKSISTEYSLGKLEIVKPSKVEQEEAECGNDEGTGQEREGNPDSKETGKASLSDLFQVSMRERSQMADHSATGKEPTSHTEDLHVENSDEAEHENMKTEEEKDDEEESHEQRRSDLGSEAPVIVEMGDADVKVAHKKSHNILSGVGSKVKHSIAKVKKAITGKSSHPKPPSPKKVIN</sequence>
<feature type="compositionally biased region" description="Basic and acidic residues" evidence="1">
    <location>
        <begin position="2906"/>
        <end position="2916"/>
    </location>
</feature>
<feature type="region of interest" description="Disordered" evidence="1">
    <location>
        <begin position="3114"/>
        <end position="3229"/>
    </location>
</feature>
<feature type="region of interest" description="Disordered" evidence="1">
    <location>
        <begin position="2828"/>
        <end position="2925"/>
    </location>
</feature>
<feature type="compositionally biased region" description="Polar residues" evidence="1">
    <location>
        <begin position="2143"/>
        <end position="2157"/>
    </location>
</feature>
<feature type="region of interest" description="Disordered" evidence="1">
    <location>
        <begin position="398"/>
        <end position="437"/>
    </location>
</feature>
<feature type="region of interest" description="Disordered" evidence="1">
    <location>
        <begin position="348"/>
        <end position="383"/>
    </location>
</feature>
<feature type="region of interest" description="Disordered" evidence="1">
    <location>
        <begin position="2005"/>
        <end position="2024"/>
    </location>
</feature>
<feature type="compositionally biased region" description="Basic and acidic residues" evidence="1">
    <location>
        <begin position="371"/>
        <end position="382"/>
    </location>
</feature>
<feature type="compositionally biased region" description="Basic and acidic residues" evidence="1">
    <location>
        <begin position="2071"/>
        <end position="2080"/>
    </location>
</feature>
<feature type="compositionally biased region" description="Basic and acidic residues" evidence="1">
    <location>
        <begin position="2724"/>
        <end position="2755"/>
    </location>
</feature>
<feature type="region of interest" description="Disordered" evidence="1">
    <location>
        <begin position="1835"/>
        <end position="1939"/>
    </location>
</feature>
<feature type="compositionally biased region" description="Basic and acidic residues" evidence="1">
    <location>
        <begin position="790"/>
        <end position="805"/>
    </location>
</feature>
<feature type="region of interest" description="Disordered" evidence="1">
    <location>
        <begin position="2061"/>
        <end position="2107"/>
    </location>
</feature>
<feature type="compositionally biased region" description="Polar residues" evidence="1">
    <location>
        <begin position="1797"/>
        <end position="1806"/>
    </location>
</feature>
<feature type="compositionally biased region" description="Polar residues" evidence="1">
    <location>
        <begin position="1510"/>
        <end position="1532"/>
    </location>
</feature>
<feature type="compositionally biased region" description="Polar residues" evidence="1">
    <location>
        <begin position="2644"/>
        <end position="2654"/>
    </location>
</feature>
<feature type="compositionally biased region" description="Basic and acidic residues" evidence="1">
    <location>
        <begin position="1425"/>
        <end position="1436"/>
    </location>
</feature>
<feature type="region of interest" description="Disordered" evidence="1">
    <location>
        <begin position="678"/>
        <end position="826"/>
    </location>
</feature>
<feature type="compositionally biased region" description="Basic and acidic residues" evidence="1">
    <location>
        <begin position="1019"/>
        <end position="1044"/>
    </location>
</feature>
<reference evidence="2 3" key="1">
    <citation type="journal article" date="2021" name="Nat. Commun.">
        <title>Incipient diploidization of the medicinal plant Perilla within 10,000 years.</title>
        <authorList>
            <person name="Zhang Y."/>
            <person name="Shen Q."/>
            <person name="Leng L."/>
            <person name="Zhang D."/>
            <person name="Chen S."/>
            <person name="Shi Y."/>
            <person name="Ning Z."/>
            <person name="Chen S."/>
        </authorList>
    </citation>
    <scope>NUCLEOTIDE SEQUENCE [LARGE SCALE GENOMIC DNA]</scope>
    <source>
        <strain evidence="3">cv. PC099</strain>
    </source>
</reference>
<feature type="compositionally biased region" description="Basic and acidic residues" evidence="1">
    <location>
        <begin position="1867"/>
        <end position="1877"/>
    </location>
</feature>
<name>A0AAD4JBS2_PERFH</name>
<feature type="compositionally biased region" description="Basic and acidic residues" evidence="1">
    <location>
        <begin position="1847"/>
        <end position="1856"/>
    </location>
</feature>
<evidence type="ECO:0000256" key="1">
    <source>
        <dbReference type="SAM" id="MobiDB-lite"/>
    </source>
</evidence>
<feature type="region of interest" description="Disordered" evidence="1">
    <location>
        <begin position="1112"/>
        <end position="1148"/>
    </location>
</feature>
<feature type="compositionally biased region" description="Polar residues" evidence="1">
    <location>
        <begin position="3138"/>
        <end position="3151"/>
    </location>
</feature>
<feature type="compositionally biased region" description="Basic and acidic residues" evidence="1">
    <location>
        <begin position="2765"/>
        <end position="2792"/>
    </location>
</feature>
<feature type="region of interest" description="Disordered" evidence="1">
    <location>
        <begin position="103"/>
        <end position="122"/>
    </location>
</feature>
<feature type="compositionally biased region" description="Basic and acidic residues" evidence="1">
    <location>
        <begin position="292"/>
        <end position="320"/>
    </location>
</feature>
<feature type="compositionally biased region" description="Basic and acidic residues" evidence="1">
    <location>
        <begin position="3154"/>
        <end position="3166"/>
    </location>
</feature>
<feature type="compositionally biased region" description="Polar residues" evidence="1">
    <location>
        <begin position="1581"/>
        <end position="1590"/>
    </location>
</feature>
<feature type="compositionally biased region" description="Polar residues" evidence="1">
    <location>
        <begin position="678"/>
        <end position="690"/>
    </location>
</feature>
<comment type="caution">
    <text evidence="2">The sequence shown here is derived from an EMBL/GenBank/DDBJ whole genome shotgun (WGS) entry which is preliminary data.</text>
</comment>
<feature type="compositionally biased region" description="Basic and acidic residues" evidence="1">
    <location>
        <begin position="2297"/>
        <end position="2316"/>
    </location>
</feature>
<feature type="compositionally biased region" description="Polar residues" evidence="1">
    <location>
        <begin position="579"/>
        <end position="589"/>
    </location>
</feature>
<feature type="compositionally biased region" description="Polar residues" evidence="1">
    <location>
        <begin position="2268"/>
        <end position="2284"/>
    </location>
</feature>
<feature type="region of interest" description="Disordered" evidence="1">
    <location>
        <begin position="2598"/>
        <end position="2684"/>
    </location>
</feature>
<dbReference type="Proteomes" id="UP001190926">
    <property type="component" value="Unassembled WGS sequence"/>
</dbReference>
<feature type="compositionally biased region" description="Basic and acidic residues" evidence="1">
    <location>
        <begin position="1066"/>
        <end position="1084"/>
    </location>
</feature>
<feature type="compositionally biased region" description="Basic and acidic residues" evidence="1">
    <location>
        <begin position="2472"/>
        <end position="2482"/>
    </location>
</feature>
<feature type="compositionally biased region" description="Basic and acidic residues" evidence="1">
    <location>
        <begin position="3260"/>
        <end position="3273"/>
    </location>
</feature>
<feature type="compositionally biased region" description="Polar residues" evidence="1">
    <location>
        <begin position="426"/>
        <end position="435"/>
    </location>
</feature>
<feature type="compositionally biased region" description="Low complexity" evidence="1">
    <location>
        <begin position="720"/>
        <end position="732"/>
    </location>
</feature>
<feature type="compositionally biased region" description="Basic and acidic residues" evidence="1">
    <location>
        <begin position="1286"/>
        <end position="1308"/>
    </location>
</feature>
<feature type="compositionally biased region" description="Basic and acidic residues" evidence="1">
    <location>
        <begin position="2222"/>
        <end position="2239"/>
    </location>
</feature>
<feature type="region of interest" description="Disordered" evidence="1">
    <location>
        <begin position="1760"/>
        <end position="1809"/>
    </location>
</feature>
<feature type="region of interest" description="Disordered" evidence="1">
    <location>
        <begin position="2139"/>
        <end position="2326"/>
    </location>
</feature>
<protein>
    <submittedName>
        <fullName evidence="2">A-kinase anchor-like protein</fullName>
    </submittedName>
</protein>
<feature type="region of interest" description="Disordered" evidence="1">
    <location>
        <begin position="449"/>
        <end position="468"/>
    </location>
</feature>
<feature type="compositionally biased region" description="Polar residues" evidence="1">
    <location>
        <begin position="103"/>
        <end position="115"/>
    </location>
</feature>
<keyword evidence="3" id="KW-1185">Reference proteome</keyword>
<feature type="region of interest" description="Disordered" evidence="1">
    <location>
        <begin position="3423"/>
        <end position="3459"/>
    </location>
</feature>
<evidence type="ECO:0000313" key="2">
    <source>
        <dbReference type="EMBL" id="KAH6830511.1"/>
    </source>
</evidence>
<feature type="region of interest" description="Disordered" evidence="1">
    <location>
        <begin position="2470"/>
        <end position="2570"/>
    </location>
</feature>
<proteinExistence type="predicted"/>
<feature type="compositionally biased region" description="Basic and acidic residues" evidence="1">
    <location>
        <begin position="998"/>
        <end position="1011"/>
    </location>
</feature>
<feature type="region of interest" description="Disordered" evidence="1">
    <location>
        <begin position="2951"/>
        <end position="2987"/>
    </location>
</feature>
<feature type="compositionally biased region" description="Basic and acidic residues" evidence="1">
    <location>
        <begin position="3296"/>
        <end position="3305"/>
    </location>
</feature>
<feature type="compositionally biased region" description="Basic and acidic residues" evidence="1">
    <location>
        <begin position="2875"/>
        <end position="2898"/>
    </location>
</feature>
<feature type="compositionally biased region" description="Basic and acidic residues" evidence="1">
    <location>
        <begin position="3358"/>
        <end position="3369"/>
    </location>
</feature>
<feature type="compositionally biased region" description="Polar residues" evidence="1">
    <location>
        <begin position="1360"/>
        <end position="1379"/>
    </location>
</feature>
<feature type="compositionally biased region" description="Pro residues" evidence="1">
    <location>
        <begin position="3449"/>
        <end position="3459"/>
    </location>
</feature>
<feature type="compositionally biased region" description="Basic and acidic residues" evidence="1">
    <location>
        <begin position="2543"/>
        <end position="2560"/>
    </location>
</feature>
<feature type="compositionally biased region" description="Polar residues" evidence="1">
    <location>
        <begin position="1085"/>
        <end position="1094"/>
    </location>
</feature>
<feature type="region of interest" description="Disordered" evidence="1">
    <location>
        <begin position="2724"/>
        <end position="2793"/>
    </location>
</feature>
<feature type="region of interest" description="Disordered" evidence="1">
    <location>
        <begin position="1169"/>
        <end position="1253"/>
    </location>
</feature>
<feature type="region of interest" description="Disordered" evidence="1">
    <location>
        <begin position="1690"/>
        <end position="1722"/>
    </location>
</feature>
<evidence type="ECO:0000313" key="3">
    <source>
        <dbReference type="Proteomes" id="UP001190926"/>
    </source>
</evidence>
<feature type="compositionally biased region" description="Basic and acidic residues" evidence="1">
    <location>
        <begin position="1207"/>
        <end position="1224"/>
    </location>
</feature>
<feature type="region of interest" description="Disordered" evidence="1">
    <location>
        <begin position="1424"/>
        <end position="1677"/>
    </location>
</feature>
<feature type="compositionally biased region" description="Basic and acidic residues" evidence="1">
    <location>
        <begin position="2834"/>
        <end position="2849"/>
    </location>
</feature>
<feature type="compositionally biased region" description="Basic residues" evidence="1">
    <location>
        <begin position="3430"/>
        <end position="3442"/>
    </location>
</feature>
<feature type="compositionally biased region" description="Basic and acidic residues" evidence="1">
    <location>
        <begin position="1489"/>
        <end position="1509"/>
    </location>
</feature>
<feature type="compositionally biased region" description="Basic and acidic residues" evidence="1">
    <location>
        <begin position="744"/>
        <end position="756"/>
    </location>
</feature>
<feature type="compositionally biased region" description="Basic and acidic residues" evidence="1">
    <location>
        <begin position="1333"/>
        <end position="1359"/>
    </location>
</feature>
<feature type="compositionally biased region" description="Basic and acidic residues" evidence="1">
    <location>
        <begin position="2248"/>
        <end position="2260"/>
    </location>
</feature>
<feature type="compositionally biased region" description="Basic and acidic residues" evidence="1">
    <location>
        <begin position="221"/>
        <end position="233"/>
    </location>
</feature>
<feature type="compositionally biased region" description="Basic and acidic residues" evidence="1">
    <location>
        <begin position="522"/>
        <end position="531"/>
    </location>
</feature>
<feature type="region of interest" description="Disordered" evidence="1">
    <location>
        <begin position="138"/>
        <end position="324"/>
    </location>
</feature>
<feature type="region of interest" description="Disordered" evidence="1">
    <location>
        <begin position="998"/>
        <end position="1099"/>
    </location>
</feature>
<feature type="region of interest" description="Disordered" evidence="1">
    <location>
        <begin position="2386"/>
        <end position="2448"/>
    </location>
</feature>
<accession>A0AAD4JBS2</accession>
<feature type="compositionally biased region" description="Basic and acidic residues" evidence="1">
    <location>
        <begin position="1127"/>
        <end position="1148"/>
    </location>
</feature>
<feature type="region of interest" description="Disordered" evidence="1">
    <location>
        <begin position="3246"/>
        <end position="3405"/>
    </location>
</feature>
<feature type="compositionally biased region" description="Basic and acidic residues" evidence="1">
    <location>
        <begin position="1460"/>
        <end position="1478"/>
    </location>
</feature>
<feature type="compositionally biased region" description="Basic and acidic residues" evidence="1">
    <location>
        <begin position="2611"/>
        <end position="2628"/>
    </location>
</feature>
<feature type="compositionally biased region" description="Basic and acidic residues" evidence="1">
    <location>
        <begin position="1913"/>
        <end position="1923"/>
    </location>
</feature>
<feature type="region of interest" description="Disordered" evidence="1">
    <location>
        <begin position="522"/>
        <end position="620"/>
    </location>
</feature>
<feature type="compositionally biased region" description="Polar residues" evidence="1">
    <location>
        <begin position="2674"/>
        <end position="2684"/>
    </location>
</feature>
<feature type="compositionally biased region" description="Polar residues" evidence="1">
    <location>
        <begin position="234"/>
        <end position="275"/>
    </location>
</feature>
<feature type="compositionally biased region" description="Basic and acidic residues" evidence="1">
    <location>
        <begin position="1172"/>
        <end position="1182"/>
    </location>
</feature>